<dbReference type="SUPFAM" id="SSF109604">
    <property type="entry name" value="HD-domain/PDEase-like"/>
    <property type="match status" value="1"/>
</dbReference>
<dbReference type="PANTHER" id="PTHR45228">
    <property type="entry name" value="CYCLIC DI-GMP PHOSPHODIESTERASE TM_0186-RELATED"/>
    <property type="match status" value="1"/>
</dbReference>
<dbReference type="PROSITE" id="PS50110">
    <property type="entry name" value="RESPONSE_REGULATORY"/>
    <property type="match status" value="1"/>
</dbReference>
<name>K9Y037_STAC7</name>
<dbReference type="CDD" id="cd00077">
    <property type="entry name" value="HDc"/>
    <property type="match status" value="1"/>
</dbReference>
<organism evidence="4 5">
    <name type="scientific">Stanieria cyanosphaera (strain ATCC 29371 / PCC 7437)</name>
    <dbReference type="NCBI Taxonomy" id="111780"/>
    <lineage>
        <taxon>Bacteria</taxon>
        <taxon>Bacillati</taxon>
        <taxon>Cyanobacteriota</taxon>
        <taxon>Cyanophyceae</taxon>
        <taxon>Pleurocapsales</taxon>
        <taxon>Dermocarpellaceae</taxon>
        <taxon>Stanieria</taxon>
    </lineage>
</organism>
<dbReference type="STRING" id="111780.Sta7437_3820"/>
<keyword evidence="1" id="KW-0597">Phosphoprotein</keyword>
<dbReference type="KEGG" id="scs:Sta7437_3820"/>
<accession>K9Y037</accession>
<evidence type="ECO:0000259" key="2">
    <source>
        <dbReference type="PROSITE" id="PS50110"/>
    </source>
</evidence>
<dbReference type="HOGENOM" id="CLU_000445_92_10_3"/>
<dbReference type="EMBL" id="CP003653">
    <property type="protein sequence ID" value="AFZ37307.1"/>
    <property type="molecule type" value="Genomic_DNA"/>
</dbReference>
<dbReference type="eggNOG" id="COG3437">
    <property type="taxonomic scope" value="Bacteria"/>
</dbReference>
<dbReference type="InterPro" id="IPR001789">
    <property type="entry name" value="Sig_transdc_resp-reg_receiver"/>
</dbReference>
<dbReference type="SMART" id="SM00448">
    <property type="entry name" value="REC"/>
    <property type="match status" value="1"/>
</dbReference>
<proteinExistence type="predicted"/>
<dbReference type="Pfam" id="PF00072">
    <property type="entry name" value="Response_reg"/>
    <property type="match status" value="1"/>
</dbReference>
<dbReference type="InterPro" id="IPR037522">
    <property type="entry name" value="HD_GYP_dom"/>
</dbReference>
<dbReference type="PROSITE" id="PS51832">
    <property type="entry name" value="HD_GYP"/>
    <property type="match status" value="1"/>
</dbReference>
<feature type="modified residue" description="4-aspartylphosphate" evidence="1">
    <location>
        <position position="75"/>
    </location>
</feature>
<protein>
    <submittedName>
        <fullName evidence="4">Response regulator receiver modulated metal dependent phosphohydrolase</fullName>
    </submittedName>
</protein>
<gene>
    <name evidence="4" type="ordered locus">Sta7437_3820</name>
</gene>
<dbReference type="RefSeq" id="WP_015194967.1">
    <property type="nucleotide sequence ID" value="NC_019748.1"/>
</dbReference>
<dbReference type="InterPro" id="IPR003607">
    <property type="entry name" value="HD/PDEase_dom"/>
</dbReference>
<sequence length="341" mass="38263">MNQISGLRSTNINFSAVNHSNYASARILVIDDHPLSRMTAVDLLSLDGYEVLEADGESPIVDFVIEHKPDLVLLDVMMSYLDGFEICRQLKQDERINGIPIILMAVADNREYRRKGVEVGSDDFLIKPLDRFELATRVKSLIQQKRLNEGLDQTEQVLFSIAKAVESRSSDSGSCARIASLAQAFGEYLQLSEAEINNLVFAAHLHDIGTIAIPDAVMLKKGELTANETDLIRQHVLIGEKICQPLRNRRGVLPIIRNHHERWDGSGYPDGLVGKEIPYLAQIFQILDIYDALTSDRPHKQAYTPAQAIEIITEETSKGWRNPKIAEAFTAFVQTTMQHQN</sequence>
<dbReference type="Pfam" id="PF13487">
    <property type="entry name" value="HD_5"/>
    <property type="match status" value="1"/>
</dbReference>
<evidence type="ECO:0000313" key="5">
    <source>
        <dbReference type="Proteomes" id="UP000010473"/>
    </source>
</evidence>
<evidence type="ECO:0000259" key="3">
    <source>
        <dbReference type="PROSITE" id="PS51832"/>
    </source>
</evidence>
<dbReference type="SUPFAM" id="SSF52172">
    <property type="entry name" value="CheY-like"/>
    <property type="match status" value="1"/>
</dbReference>
<dbReference type="InterPro" id="IPR011006">
    <property type="entry name" value="CheY-like_superfamily"/>
</dbReference>
<dbReference type="AlphaFoldDB" id="K9Y037"/>
<evidence type="ECO:0000313" key="4">
    <source>
        <dbReference type="EMBL" id="AFZ37307.1"/>
    </source>
</evidence>
<dbReference type="GO" id="GO:0000160">
    <property type="term" value="P:phosphorelay signal transduction system"/>
    <property type="evidence" value="ECO:0007669"/>
    <property type="project" value="InterPro"/>
</dbReference>
<dbReference type="PANTHER" id="PTHR45228:SF1">
    <property type="entry name" value="CYCLIC DI-GMP PHOSPHODIESTERASE TM_0186"/>
    <property type="match status" value="1"/>
</dbReference>
<feature type="domain" description="Response regulatory" evidence="2">
    <location>
        <begin position="26"/>
        <end position="142"/>
    </location>
</feature>
<dbReference type="PATRIC" id="fig|111780.3.peg.3965"/>
<keyword evidence="5" id="KW-1185">Reference proteome</keyword>
<feature type="domain" description="HD-GYP" evidence="3">
    <location>
        <begin position="150"/>
        <end position="341"/>
    </location>
</feature>
<dbReference type="Proteomes" id="UP000010473">
    <property type="component" value="Chromosome"/>
</dbReference>
<reference evidence="5" key="1">
    <citation type="journal article" date="2013" name="Proc. Natl. Acad. Sci. U.S.A.">
        <title>Improving the coverage of the cyanobacterial phylum using diversity-driven genome sequencing.</title>
        <authorList>
            <person name="Shih P.M."/>
            <person name="Wu D."/>
            <person name="Latifi A."/>
            <person name="Axen S.D."/>
            <person name="Fewer D.P."/>
            <person name="Talla E."/>
            <person name="Calteau A."/>
            <person name="Cai F."/>
            <person name="Tandeau de Marsac N."/>
            <person name="Rippka R."/>
            <person name="Herdman M."/>
            <person name="Sivonen K."/>
            <person name="Coursin T."/>
            <person name="Laurent T."/>
            <person name="Goodwin L."/>
            <person name="Nolan M."/>
            <person name="Davenport K.W."/>
            <person name="Han C.S."/>
            <person name="Rubin E.M."/>
            <person name="Eisen J.A."/>
            <person name="Woyke T."/>
            <person name="Gugger M."/>
            <person name="Kerfeld C.A."/>
        </authorList>
    </citation>
    <scope>NUCLEOTIDE SEQUENCE [LARGE SCALE GENOMIC DNA]</scope>
    <source>
        <strain evidence="5">ATCC 29371 / PCC 7437</strain>
    </source>
</reference>
<dbReference type="Gene3D" id="1.10.3210.10">
    <property type="entry name" value="Hypothetical protein af1432"/>
    <property type="match status" value="1"/>
</dbReference>
<dbReference type="InterPro" id="IPR052020">
    <property type="entry name" value="Cyclic_di-GMP/3'3'-cGAMP_PDE"/>
</dbReference>
<dbReference type="Gene3D" id="3.40.50.2300">
    <property type="match status" value="1"/>
</dbReference>
<evidence type="ECO:0000256" key="1">
    <source>
        <dbReference type="PROSITE-ProRule" id="PRU00169"/>
    </source>
</evidence>